<dbReference type="Gene3D" id="1.25.10.10">
    <property type="entry name" value="Leucine-rich Repeat Variant"/>
    <property type="match status" value="2"/>
</dbReference>
<protein>
    <submittedName>
        <fullName evidence="2">Uncharacterized protein</fullName>
    </submittedName>
</protein>
<dbReference type="EMBL" id="CP001814">
    <property type="protein sequence ID" value="ACZ88889.1"/>
    <property type="molecule type" value="Genomic_DNA"/>
</dbReference>
<dbReference type="AlphaFoldDB" id="D2AWW1"/>
<evidence type="ECO:0000313" key="2">
    <source>
        <dbReference type="EMBL" id="ACZ88889.1"/>
    </source>
</evidence>
<proteinExistence type="predicted"/>
<dbReference type="InterPro" id="IPR004155">
    <property type="entry name" value="PBS_lyase_HEAT"/>
</dbReference>
<dbReference type="InterPro" id="IPR016024">
    <property type="entry name" value="ARM-type_fold"/>
</dbReference>
<reference evidence="2 3" key="1">
    <citation type="journal article" date="2010" name="Stand. Genomic Sci.">
        <title>Complete genome sequence of Streptosporangium roseum type strain (NI 9100).</title>
        <authorList>
            <person name="Nolan M."/>
            <person name="Sikorski J."/>
            <person name="Jando M."/>
            <person name="Lucas S."/>
            <person name="Lapidus A."/>
            <person name="Glavina Del Rio T."/>
            <person name="Chen F."/>
            <person name="Tice H."/>
            <person name="Pitluck S."/>
            <person name="Cheng J.F."/>
            <person name="Chertkov O."/>
            <person name="Sims D."/>
            <person name="Meincke L."/>
            <person name="Brettin T."/>
            <person name="Han C."/>
            <person name="Detter J.C."/>
            <person name="Bruce D."/>
            <person name="Goodwin L."/>
            <person name="Land M."/>
            <person name="Hauser L."/>
            <person name="Chang Y.J."/>
            <person name="Jeffries C.D."/>
            <person name="Ivanova N."/>
            <person name="Mavromatis K."/>
            <person name="Mikhailova N."/>
            <person name="Chen A."/>
            <person name="Palaniappan K."/>
            <person name="Chain P."/>
            <person name="Rohde M."/>
            <person name="Goker M."/>
            <person name="Bristow J."/>
            <person name="Eisen J.A."/>
            <person name="Markowitz V."/>
            <person name="Hugenholtz P."/>
            <person name="Kyrpides N.C."/>
            <person name="Klenk H.P."/>
        </authorList>
    </citation>
    <scope>NUCLEOTIDE SEQUENCE [LARGE SCALE GENOMIC DNA]</scope>
    <source>
        <strain evidence="3">ATCC 12428 / DSM 43021 / JCM 3005 / NI 9100</strain>
    </source>
</reference>
<gene>
    <name evidence="2" type="ordered locus">Sros_6159</name>
</gene>
<keyword evidence="3" id="KW-1185">Reference proteome</keyword>
<dbReference type="InterPro" id="IPR011989">
    <property type="entry name" value="ARM-like"/>
</dbReference>
<evidence type="ECO:0000256" key="1">
    <source>
        <dbReference type="SAM" id="MobiDB-lite"/>
    </source>
</evidence>
<organism evidence="2 3">
    <name type="scientific">Streptosporangium roseum (strain ATCC 12428 / DSM 43021 / JCM 3005 / KCTC 9067 / NCIMB 10171 / NRRL 2505 / NI 9100)</name>
    <dbReference type="NCBI Taxonomy" id="479432"/>
    <lineage>
        <taxon>Bacteria</taxon>
        <taxon>Bacillati</taxon>
        <taxon>Actinomycetota</taxon>
        <taxon>Actinomycetes</taxon>
        <taxon>Streptosporangiales</taxon>
        <taxon>Streptosporangiaceae</taxon>
        <taxon>Streptosporangium</taxon>
    </lineage>
</organism>
<feature type="region of interest" description="Disordered" evidence="1">
    <location>
        <begin position="228"/>
        <end position="281"/>
    </location>
</feature>
<dbReference type="SUPFAM" id="SSF48371">
    <property type="entry name" value="ARM repeat"/>
    <property type="match status" value="1"/>
</dbReference>
<dbReference type="SMART" id="SM00567">
    <property type="entry name" value="EZ_HEAT"/>
    <property type="match status" value="2"/>
</dbReference>
<dbReference type="HOGENOM" id="CLU_342859_0_0_11"/>
<dbReference type="Proteomes" id="UP000002029">
    <property type="component" value="Chromosome"/>
</dbReference>
<evidence type="ECO:0000313" key="3">
    <source>
        <dbReference type="Proteomes" id="UP000002029"/>
    </source>
</evidence>
<dbReference type="Pfam" id="PF13646">
    <property type="entry name" value="HEAT_2"/>
    <property type="match status" value="1"/>
</dbReference>
<dbReference type="STRING" id="479432.Sros_6159"/>
<accession>D2AWW1</accession>
<name>D2AWW1_STRRD</name>
<dbReference type="eggNOG" id="COG1413">
    <property type="taxonomic scope" value="Bacteria"/>
</dbReference>
<sequence>MEAGERDVVAGLDAVNWSVVLNPGTAAGYGPRLVTDLWRAEAAEAAVRTLRRVCGVGEYLYPAAVELLPFMTLAAADPAVPVRALLVESIGEIAATAARAEALGRPMRLPAMASLRTGLGASAASQVRRVTAASWPSVWDRVVTDLCALLDDPVQPVRRSTAVALAQATGRAEEVTQLLQSRCAAEHDPVVAEHLLAALGELATHAAEPRRQEIVTWLQAHLTLGDAALAHGDPHPSPHNPHLTSADLHPNPGDLHPAPGDGRPADPHPNLGDGSSAGGGRPEVRVAVVRALRRVVPGHDDPAYARAVAEVLLDPGWRPSTQRADLFDLQASEVREIGELLGGDLPGLLALTRALLSHDRPEHRTGGLELAAALLADRRSAVPALLPALARLVDDPLPANRALALRTLAMCGTASRPWADAAAAHATPVGEPDPLVRTQALWALAKMGDDRCVPLLAVRMAAGPRRERRDGFRDWLPLSNVGRWSDLELNFCELLTPLHAHHRDLLLPLMAKMAARHDRLHYPLVLAAWHRAGVPVVPDLVELLDTEHALWAAHALGAIGPGPVVAGRERGLRKLLGPLDPGGRDPARIDPLIHWRLTGDTEPVLTALDSEDTLSWYRAEIYAELGPAAAGAAEWLRQELRTLPPLAALRHLRALWRVTGDAGEVVPALLALSAPGTGASDTVPALITLTEIAPTGEVLDRLRNLIHQARRLGHRHTLALARALWRHSRRAEEIVPALMTLVEQVTEPSGWLPRSRLEPLALLAEVAAADPEGVVPALPRLRALLDPGQRPFTYRNWRPVERRHWRSVEDDEALRAAARAVLDAGR</sequence>
<dbReference type="KEGG" id="sro:Sros_6159"/>